<sequence length="350" mass="39159">MNILLNGADAARTFACWTVWNMAVMGAVSTSLNAGTPAENLCRKPAVWFDSPAGQETMRIVLSWQSDHGDWPKNTDTTNKVFSGDRSTLRGTFDNGATTGELRLLAHAFQATNDPRYKQAFVKGLDHILNAQYANGGWPQYFPLRKGYYTHITFNDNCMIRLLQFLGDIAAAPEFGFLDQEHQRAAQKAIDRGIDCIVKCQIVVNGTATVWCAQHDEVTLAAAKARAYELPSLSGAESAGILKYLMSLDNPDAHVIRCVHDGVGWFETAKIDGFRYQKSGTGAALTPDPSARPLWARFYEIESNRPFFCDRDGIPKYDIQQIGSERRSGYTWYGNWGESLINQFAKWEYR</sequence>
<proteinExistence type="predicted"/>
<dbReference type="SUPFAM" id="SSF81853">
    <property type="entry name" value="Family 10 polysaccharide lyase"/>
    <property type="match status" value="1"/>
</dbReference>
<evidence type="ECO:0000313" key="1">
    <source>
        <dbReference type="EMBL" id="QDT06494.1"/>
    </source>
</evidence>
<dbReference type="KEGG" id="rlc:K227x_49040"/>
<dbReference type="NCBIfam" id="TIGR02474">
    <property type="entry name" value="pec_lyase"/>
    <property type="match status" value="1"/>
</dbReference>
<keyword evidence="2" id="KW-1185">Reference proteome</keyword>
<dbReference type="GO" id="GO:0016829">
    <property type="term" value="F:lyase activity"/>
    <property type="evidence" value="ECO:0007669"/>
    <property type="project" value="UniProtKB-KW"/>
</dbReference>
<name>A0A517NH80_9BACT</name>
<dbReference type="Pfam" id="PF09492">
    <property type="entry name" value="Pec_lyase"/>
    <property type="match status" value="1"/>
</dbReference>
<keyword evidence="1" id="KW-0456">Lyase</keyword>
<dbReference type="AlphaFoldDB" id="A0A517NH80"/>
<gene>
    <name evidence="1" type="ORF">K227x_49040</name>
</gene>
<dbReference type="Proteomes" id="UP000318538">
    <property type="component" value="Chromosome"/>
</dbReference>
<dbReference type="Gene3D" id="1.50.10.20">
    <property type="match status" value="1"/>
</dbReference>
<dbReference type="RefSeq" id="WP_246146076.1">
    <property type="nucleotide sequence ID" value="NZ_CP036525.1"/>
</dbReference>
<evidence type="ECO:0000313" key="2">
    <source>
        <dbReference type="Proteomes" id="UP000318538"/>
    </source>
</evidence>
<dbReference type="EMBL" id="CP036525">
    <property type="protein sequence ID" value="QDT06494.1"/>
    <property type="molecule type" value="Genomic_DNA"/>
</dbReference>
<accession>A0A517NH80</accession>
<reference evidence="1 2" key="1">
    <citation type="submission" date="2019-02" db="EMBL/GenBank/DDBJ databases">
        <title>Deep-cultivation of Planctomycetes and their phenomic and genomic characterization uncovers novel biology.</title>
        <authorList>
            <person name="Wiegand S."/>
            <person name="Jogler M."/>
            <person name="Boedeker C."/>
            <person name="Pinto D."/>
            <person name="Vollmers J."/>
            <person name="Rivas-Marin E."/>
            <person name="Kohn T."/>
            <person name="Peeters S.H."/>
            <person name="Heuer A."/>
            <person name="Rast P."/>
            <person name="Oberbeckmann S."/>
            <person name="Bunk B."/>
            <person name="Jeske O."/>
            <person name="Meyerdierks A."/>
            <person name="Storesund J.E."/>
            <person name="Kallscheuer N."/>
            <person name="Luecker S."/>
            <person name="Lage O.M."/>
            <person name="Pohl T."/>
            <person name="Merkel B.J."/>
            <person name="Hornburger P."/>
            <person name="Mueller R.-W."/>
            <person name="Bruemmer F."/>
            <person name="Labrenz M."/>
            <person name="Spormann A.M."/>
            <person name="Op den Camp H."/>
            <person name="Overmann J."/>
            <person name="Amann R."/>
            <person name="Jetten M.S.M."/>
            <person name="Mascher T."/>
            <person name="Medema M.H."/>
            <person name="Devos D.P."/>
            <person name="Kaster A.-K."/>
            <person name="Ovreas L."/>
            <person name="Rohde M."/>
            <person name="Galperin M.Y."/>
            <person name="Jogler C."/>
        </authorList>
    </citation>
    <scope>NUCLEOTIDE SEQUENCE [LARGE SCALE GENOMIC DNA]</scope>
    <source>
        <strain evidence="1 2">K22_7</strain>
    </source>
</reference>
<protein>
    <submittedName>
        <fullName evidence="1">Pectic acid lyase</fullName>
    </submittedName>
</protein>
<organism evidence="1 2">
    <name type="scientific">Rubripirellula lacrimiformis</name>
    <dbReference type="NCBI Taxonomy" id="1930273"/>
    <lineage>
        <taxon>Bacteria</taxon>
        <taxon>Pseudomonadati</taxon>
        <taxon>Planctomycetota</taxon>
        <taxon>Planctomycetia</taxon>
        <taxon>Pirellulales</taxon>
        <taxon>Pirellulaceae</taxon>
        <taxon>Rubripirellula</taxon>
    </lineage>
</organism>
<dbReference type="InterPro" id="IPR012669">
    <property type="entry name" value="Pectate_lyase"/>
</dbReference>